<evidence type="ECO:0000256" key="4">
    <source>
        <dbReference type="ARBA" id="ARBA00022679"/>
    </source>
</evidence>
<evidence type="ECO:0000256" key="3">
    <source>
        <dbReference type="ARBA" id="ARBA00022475"/>
    </source>
</evidence>
<dbReference type="SUPFAM" id="SSF53756">
    <property type="entry name" value="UDP-Glycosyltransferase/glycogen phosphorylase"/>
    <property type="match status" value="1"/>
</dbReference>
<evidence type="ECO:0000256" key="1">
    <source>
        <dbReference type="ARBA" id="ARBA00004202"/>
    </source>
</evidence>
<reference evidence="8" key="1">
    <citation type="submission" date="2023-02" db="EMBL/GenBank/DDBJ databases">
        <title>The sequence of Aeromonas allosaccharophila K520.</title>
        <authorList>
            <person name="Luo X."/>
        </authorList>
    </citation>
    <scope>NUCLEOTIDE SEQUENCE</scope>
    <source>
        <strain evidence="8">K520</strain>
        <plasmid evidence="8">pK520-MPH</plasmid>
    </source>
</reference>
<comment type="similarity">
    <text evidence="2">Belongs to the CDP-glycerol glycerophosphotransferase family.</text>
</comment>
<dbReference type="GO" id="GO:0047355">
    <property type="term" value="F:CDP-glycerol glycerophosphotransferase activity"/>
    <property type="evidence" value="ECO:0007669"/>
    <property type="project" value="InterPro"/>
</dbReference>
<feature type="domain" description="Glycosyltransferase 2-like" evidence="7">
    <location>
        <begin position="43"/>
        <end position="173"/>
    </location>
</feature>
<dbReference type="Gene3D" id="3.90.550.10">
    <property type="entry name" value="Spore Coat Polysaccharide Biosynthesis Protein SpsA, Chain A"/>
    <property type="match status" value="1"/>
</dbReference>
<evidence type="ECO:0000313" key="9">
    <source>
        <dbReference type="Proteomes" id="UP001213721"/>
    </source>
</evidence>
<keyword evidence="8" id="KW-0614">Plasmid</keyword>
<dbReference type="EMBL" id="CP118990">
    <property type="protein sequence ID" value="WED79363.1"/>
    <property type="molecule type" value="Genomic_DNA"/>
</dbReference>
<dbReference type="InterPro" id="IPR011990">
    <property type="entry name" value="TPR-like_helical_dom_sf"/>
</dbReference>
<dbReference type="Pfam" id="PF04464">
    <property type="entry name" value="Glyphos_transf"/>
    <property type="match status" value="1"/>
</dbReference>
<keyword evidence="4" id="KW-0808">Transferase</keyword>
<geneLocation type="plasmid" evidence="8 9">
    <name>pK520-MPH</name>
</geneLocation>
<dbReference type="InterPro" id="IPR043149">
    <property type="entry name" value="TagF_N"/>
</dbReference>
<dbReference type="Gene3D" id="1.25.40.10">
    <property type="entry name" value="Tetratricopeptide repeat domain"/>
    <property type="match status" value="2"/>
</dbReference>
<dbReference type="InterPro" id="IPR001173">
    <property type="entry name" value="Glyco_trans_2-like"/>
</dbReference>
<proteinExistence type="inferred from homology"/>
<evidence type="ECO:0000313" key="8">
    <source>
        <dbReference type="EMBL" id="WED79363.1"/>
    </source>
</evidence>
<dbReference type="InterPro" id="IPR043148">
    <property type="entry name" value="TagF_C"/>
</dbReference>
<name>A0AAX3NZ28_9GAMM</name>
<dbReference type="GO" id="GO:0005886">
    <property type="term" value="C:plasma membrane"/>
    <property type="evidence" value="ECO:0007669"/>
    <property type="project" value="UniProtKB-SubCell"/>
</dbReference>
<dbReference type="SUPFAM" id="SSF48452">
    <property type="entry name" value="TPR-like"/>
    <property type="match status" value="1"/>
</dbReference>
<dbReference type="Gene3D" id="3.40.50.12580">
    <property type="match status" value="1"/>
</dbReference>
<evidence type="ECO:0000256" key="2">
    <source>
        <dbReference type="ARBA" id="ARBA00010488"/>
    </source>
</evidence>
<accession>A0AAX3NZ28</accession>
<dbReference type="InterPro" id="IPR007554">
    <property type="entry name" value="Glycerophosphate_synth"/>
</dbReference>
<evidence type="ECO:0000256" key="5">
    <source>
        <dbReference type="ARBA" id="ARBA00022944"/>
    </source>
</evidence>
<dbReference type="SUPFAM" id="SSF53448">
    <property type="entry name" value="Nucleotide-diphospho-sugar transferases"/>
    <property type="match status" value="1"/>
</dbReference>
<dbReference type="PANTHER" id="PTHR22916:SF3">
    <property type="entry name" value="UDP-GLCNAC:BETAGAL BETA-1,3-N-ACETYLGLUCOSAMINYLTRANSFERASE-LIKE PROTEIN 1"/>
    <property type="match status" value="1"/>
</dbReference>
<comment type="subcellular location">
    <subcellularLocation>
        <location evidence="1">Cell membrane</location>
        <topology evidence="1">Peripheral membrane protein</topology>
    </subcellularLocation>
</comment>
<keyword evidence="5" id="KW-0777">Teichoic acid biosynthesis</keyword>
<organism evidence="8 9">
    <name type="scientific">Aeromonas allosaccharophila</name>
    <dbReference type="NCBI Taxonomy" id="656"/>
    <lineage>
        <taxon>Bacteria</taxon>
        <taxon>Pseudomonadati</taxon>
        <taxon>Pseudomonadota</taxon>
        <taxon>Gammaproteobacteria</taxon>
        <taxon>Aeromonadales</taxon>
        <taxon>Aeromonadaceae</taxon>
        <taxon>Aeromonas</taxon>
    </lineage>
</organism>
<sequence length="1293" mass="149174">MFKRKFRKLMRDPKSFFADMAIKRRHSIDALKPKEINGHYQYTIVSAVYNVGRYLDEYITSVTKQRLDFKKHIHLILVDDGSTDDSAAIIKKWQKKYPDNIQYLYKENGGQASARNLGMQHVNTEWVTFTDPDDILDQDYFYQIDLFAHKQKNNDVVMLCNNFILYFEDEKIYKDTHPLRYRFSKGDIVTPVNNLGKNMQLSASTAVFKSDIILNRNIGFSSKIKPSFEDAHFVGCYLSDFNDGNVGFVSKAKYYYRKRSDGSSTLDGAWEKKGLYDDVLVHGCIDMFNRYINTQGHVPKHIQRTVLYHLIWYFKRLVNNKHTLAFLSEGEINRFKSLVTELFTHIDVDTIMEFELAGCWFYHKVALLGLFKKIDPALQIVYIEAFDHIKGMVELRYFTRDVGLEAFNIGGVDVMPCFAKSMGHEFLGDSFVIERRIWVPISSEQQVSNATLKVSIGNMAARVSLAGKQHNNGVSYSQIASHFKSQKPNYKIDKRYQYSWLLMDRNTQADDNAEHLYRYIKNHHPEQDIYFVLESSSSDWQRLSAEGFNMLAFGSDEHEVALRSCQKIISSHIDKYVSNYFGPRSLAGRHLVFLQHGITKDNLSSWLNTKEAINCFITATPDEYHSIVSDGSPYKFTSKDVVLTGFPRHDALLRSENITERLIVIMPTWRKNLVGDVIKNGNERRINPDFMQTEYALHWFEVLHSPLLKRLVEKFDFRVAFYPHSNVAPYLDLFNVPDYIEVMSNNTTPIQQVFSRAAMMITDYSSVAFDMAILDKPNIYYQFDEESFFSGDHLYTKGYYDYRKHGFGPVVTNQQELFAELEEMLSNDGKPSEKILTRILKTFPYRDGKNCERVYQAIKELDAPRNPEIINMPILLEYAKQASKAKIWPLAEQRWSQIYALMDETHHGAACLGLATSLRNQGKFSEAWCHFDEYDARQAVRSLPLSHEAQAEKAELLMANSKWEQAECIWAELQSSGEGYTPTRHLHCQLAMEDWVGVSQQISSPTFSSLSKHEQLCCTAIIDSAKGEWQQVIELLSNMIVQFTPDELRTLKPELLLAQAYRELGEFDAAHQQLLGFEKHTKSDSTCRREIALLAFARNDFTKAYRQLAQAFPNRNDLPLSMVAIYLKSLRMAKQLDSAIDMVTWLLANHPADLNIMTEAGKIVLMAERWDMAADIWPSLIGVLDDAPYKLALALRMLGEIEPAQKYLDNSSTRPPCNMDEWILKAEVAHLNGRWQQAAMCWRELLRLYPTQAPEHCWERMQSALLLAKNDSLSGTLRPVFTQHTDNEIVSDF</sequence>
<evidence type="ECO:0000259" key="7">
    <source>
        <dbReference type="Pfam" id="PF00535"/>
    </source>
</evidence>
<dbReference type="RefSeq" id="WP_275058436.1">
    <property type="nucleotide sequence ID" value="NZ_CP118990.1"/>
</dbReference>
<dbReference type="CDD" id="cd00761">
    <property type="entry name" value="Glyco_tranf_GTA_type"/>
    <property type="match status" value="1"/>
</dbReference>
<dbReference type="GO" id="GO:0016758">
    <property type="term" value="F:hexosyltransferase activity"/>
    <property type="evidence" value="ECO:0007669"/>
    <property type="project" value="UniProtKB-ARBA"/>
</dbReference>
<dbReference type="Pfam" id="PF00535">
    <property type="entry name" value="Glycos_transf_2"/>
    <property type="match status" value="1"/>
</dbReference>
<evidence type="ECO:0000256" key="6">
    <source>
        <dbReference type="ARBA" id="ARBA00023136"/>
    </source>
</evidence>
<keyword evidence="6" id="KW-0472">Membrane</keyword>
<dbReference type="InterPro" id="IPR029044">
    <property type="entry name" value="Nucleotide-diphossugar_trans"/>
</dbReference>
<protein>
    <submittedName>
        <fullName evidence="8">CDP-glycerol glycerophosphotransferase family protein</fullName>
    </submittedName>
</protein>
<dbReference type="PANTHER" id="PTHR22916">
    <property type="entry name" value="GLYCOSYLTRANSFERASE"/>
    <property type="match status" value="1"/>
</dbReference>
<dbReference type="GO" id="GO:0019350">
    <property type="term" value="P:teichoic acid biosynthetic process"/>
    <property type="evidence" value="ECO:0007669"/>
    <property type="project" value="UniProtKB-KW"/>
</dbReference>
<keyword evidence="3" id="KW-1003">Cell membrane</keyword>
<dbReference type="Proteomes" id="UP001213721">
    <property type="component" value="Plasmid pK520-MPH"/>
</dbReference>
<dbReference type="Gene3D" id="3.40.50.11820">
    <property type="match status" value="1"/>
</dbReference>
<gene>
    <name evidence="8" type="ORF">PYU98_24750</name>
</gene>